<proteinExistence type="predicted"/>
<dbReference type="PANTHER" id="PTHR46401:SF2">
    <property type="entry name" value="GLYCOSYLTRANSFERASE WBBK-RELATED"/>
    <property type="match status" value="1"/>
</dbReference>
<evidence type="ECO:0000256" key="1">
    <source>
        <dbReference type="ARBA" id="ARBA00022679"/>
    </source>
</evidence>
<keyword evidence="1 2" id="KW-0808">Transferase</keyword>
<dbReference type="Gene3D" id="3.40.50.2000">
    <property type="entry name" value="Glycogen Phosphorylase B"/>
    <property type="match status" value="1"/>
</dbReference>
<dbReference type="RefSeq" id="WP_127352201.1">
    <property type="nucleotide sequence ID" value="NZ_CP034791.1"/>
</dbReference>
<dbReference type="KEGG" id="ccha:ELD05_09290"/>
<dbReference type="Pfam" id="PF13692">
    <property type="entry name" value="Glyco_trans_1_4"/>
    <property type="match status" value="1"/>
</dbReference>
<keyword evidence="3" id="KW-1185">Reference proteome</keyword>
<dbReference type="GO" id="GO:0016757">
    <property type="term" value="F:glycosyltransferase activity"/>
    <property type="evidence" value="ECO:0007669"/>
    <property type="project" value="TreeGrafter"/>
</dbReference>
<dbReference type="GO" id="GO:0009103">
    <property type="term" value="P:lipopolysaccharide biosynthetic process"/>
    <property type="evidence" value="ECO:0007669"/>
    <property type="project" value="TreeGrafter"/>
</dbReference>
<gene>
    <name evidence="2" type="ORF">ELD05_09290</name>
</gene>
<name>A0A3T0D6Z7_9FIRM</name>
<dbReference type="EMBL" id="CP034791">
    <property type="protein sequence ID" value="AZT90818.1"/>
    <property type="molecule type" value="Genomic_DNA"/>
</dbReference>
<dbReference type="AlphaFoldDB" id="A0A3T0D6Z7"/>
<accession>A0A3T0D6Z7</accession>
<evidence type="ECO:0000313" key="3">
    <source>
        <dbReference type="Proteomes" id="UP000282930"/>
    </source>
</evidence>
<dbReference type="PANTHER" id="PTHR46401">
    <property type="entry name" value="GLYCOSYLTRANSFERASE WBBK-RELATED"/>
    <property type="match status" value="1"/>
</dbReference>
<evidence type="ECO:0000313" key="2">
    <source>
        <dbReference type="EMBL" id="AZT90818.1"/>
    </source>
</evidence>
<sequence length="388" mass="45325">MIDIICFSTTPWEPIPTRKQQIMKRMPESCRIFYLDPPVTYIGPLKDPSLRPYLTKFRKSPKRVKEKLYVFALPPIMPFYNKKRSINRFNQKMIARFVKEVIYQNFDLKSPIIWTYMPNTVDLLEYLPYGFLVYDCIDKHSEFQGFINKQVVEEMEDELAKKSNVVFTTTIGLYNKLKNLNSKTYLVPNGAEFEHFNKAATKAPVPESMKNIPHPIFGFVGVIHTWIDTQLIEYLASKRKDWSFVLIGPVGAGVSVDNLKKYKNVYMLGRIDHQILPQYVAQFDVCLNLFRVNKLSENVSPLKFYEYLATGKPIVSTSMPQVEEFSDVVYIGKDYDEILQKCEEAMSELKESSNEKMLKRVEYARLTSWDSRVSQIIEILKREGIYIE</sequence>
<organism evidence="2 3">
    <name type="scientific">Caldicellulosiruptor changbaiensis</name>
    <dbReference type="NCBI Taxonomy" id="1222016"/>
    <lineage>
        <taxon>Bacteria</taxon>
        <taxon>Bacillati</taxon>
        <taxon>Bacillota</taxon>
        <taxon>Bacillota incertae sedis</taxon>
        <taxon>Caldicellulosiruptorales</taxon>
        <taxon>Caldicellulosiruptoraceae</taxon>
        <taxon>Caldicellulosiruptor</taxon>
    </lineage>
</organism>
<reference evidence="2 3" key="1">
    <citation type="submission" date="2018-12" db="EMBL/GenBank/DDBJ databases">
        <title>Genome sequence from the cellulolytic species, Caldicellulosiruptor changbaiensis.</title>
        <authorList>
            <person name="Blumer-Schuette S.E."/>
            <person name="Mendoza C."/>
        </authorList>
    </citation>
    <scope>NUCLEOTIDE SEQUENCE [LARGE SCALE GENOMIC DNA]</scope>
    <source>
        <strain evidence="2 3">CBS-Z</strain>
    </source>
</reference>
<dbReference type="Proteomes" id="UP000282930">
    <property type="component" value="Chromosome"/>
</dbReference>
<protein>
    <submittedName>
        <fullName evidence="2">Glycosyltransferase family 1 protein</fullName>
    </submittedName>
</protein>
<dbReference type="SUPFAM" id="SSF53756">
    <property type="entry name" value="UDP-Glycosyltransferase/glycogen phosphorylase"/>
    <property type="match status" value="1"/>
</dbReference>